<dbReference type="EMBL" id="KV417515">
    <property type="protein sequence ID" value="KZP26264.1"/>
    <property type="molecule type" value="Genomic_DNA"/>
</dbReference>
<dbReference type="InterPro" id="IPR045339">
    <property type="entry name" value="DUF6534"/>
</dbReference>
<dbReference type="PANTHER" id="PTHR40465:SF1">
    <property type="entry name" value="DUF6534 DOMAIN-CONTAINING PROTEIN"/>
    <property type="match status" value="1"/>
</dbReference>
<organism evidence="3 4">
    <name type="scientific">Athelia psychrophila</name>
    <dbReference type="NCBI Taxonomy" id="1759441"/>
    <lineage>
        <taxon>Eukaryota</taxon>
        <taxon>Fungi</taxon>
        <taxon>Dikarya</taxon>
        <taxon>Basidiomycota</taxon>
        <taxon>Agaricomycotina</taxon>
        <taxon>Agaricomycetes</taxon>
        <taxon>Agaricomycetidae</taxon>
        <taxon>Atheliales</taxon>
        <taxon>Atheliaceae</taxon>
        <taxon>Athelia</taxon>
    </lineage>
</organism>
<feature type="transmembrane region" description="Helical" evidence="1">
    <location>
        <begin position="93"/>
        <end position="113"/>
    </location>
</feature>
<dbReference type="OrthoDB" id="3223377at2759"/>
<protein>
    <recommendedName>
        <fullName evidence="2">DUF6534 domain-containing protein</fullName>
    </recommendedName>
</protein>
<feature type="transmembrane region" description="Helical" evidence="1">
    <location>
        <begin position="133"/>
        <end position="155"/>
    </location>
</feature>
<evidence type="ECO:0000313" key="4">
    <source>
        <dbReference type="Proteomes" id="UP000076532"/>
    </source>
</evidence>
<feature type="transmembrane region" description="Helical" evidence="1">
    <location>
        <begin position="21"/>
        <end position="42"/>
    </location>
</feature>
<evidence type="ECO:0000259" key="2">
    <source>
        <dbReference type="Pfam" id="PF20152"/>
    </source>
</evidence>
<dbReference type="AlphaFoldDB" id="A0A166PN50"/>
<keyword evidence="1" id="KW-0812">Transmembrane</keyword>
<accession>A0A166PN50</accession>
<keyword evidence="1" id="KW-0472">Membrane</keyword>
<gene>
    <name evidence="3" type="ORF">FIBSPDRAFT_350632</name>
</gene>
<feature type="domain" description="DUF6534" evidence="2">
    <location>
        <begin position="139"/>
        <end position="210"/>
    </location>
</feature>
<name>A0A166PN50_9AGAM</name>
<dbReference type="Proteomes" id="UP000076532">
    <property type="component" value="Unassembled WGS sequence"/>
</dbReference>
<reference evidence="3 4" key="1">
    <citation type="journal article" date="2016" name="Mol. Biol. Evol.">
        <title>Comparative Genomics of Early-Diverging Mushroom-Forming Fungi Provides Insights into the Origins of Lignocellulose Decay Capabilities.</title>
        <authorList>
            <person name="Nagy L.G."/>
            <person name="Riley R."/>
            <person name="Tritt A."/>
            <person name="Adam C."/>
            <person name="Daum C."/>
            <person name="Floudas D."/>
            <person name="Sun H."/>
            <person name="Yadav J.S."/>
            <person name="Pangilinan J."/>
            <person name="Larsson K.H."/>
            <person name="Matsuura K."/>
            <person name="Barry K."/>
            <person name="Labutti K."/>
            <person name="Kuo R."/>
            <person name="Ohm R.A."/>
            <person name="Bhattacharya S.S."/>
            <person name="Shirouzu T."/>
            <person name="Yoshinaga Y."/>
            <person name="Martin F.M."/>
            <person name="Grigoriev I.V."/>
            <person name="Hibbett D.S."/>
        </authorList>
    </citation>
    <scope>NUCLEOTIDE SEQUENCE [LARGE SCALE GENOMIC DNA]</scope>
    <source>
        <strain evidence="3 4">CBS 109695</strain>
    </source>
</reference>
<evidence type="ECO:0000256" key="1">
    <source>
        <dbReference type="SAM" id="Phobius"/>
    </source>
</evidence>
<feature type="transmembrane region" description="Helical" evidence="1">
    <location>
        <begin position="176"/>
        <end position="196"/>
    </location>
</feature>
<proteinExistence type="predicted"/>
<feature type="transmembrane region" description="Helical" evidence="1">
    <location>
        <begin position="62"/>
        <end position="81"/>
    </location>
</feature>
<evidence type="ECO:0000313" key="3">
    <source>
        <dbReference type="EMBL" id="KZP26264.1"/>
    </source>
</evidence>
<dbReference type="STRING" id="436010.A0A166PN50"/>
<sequence length="217" mass="24102">MQVVMYFRQRRGVAERRFIKYIVGVLFFMDTTQTILGGVYLYRILVLNFGNVDAVKVAEWTFTIDTAFTGIIAGTVQLFYAWRVHVLVRKLEITVVIVIGALSGAALGIVASVNGIRVPQFSKWQKFFQHPVAAWLAISACTDILFAVLLVRFLYQRKTGLAATDSVVDRIIRNTLQTGLLTAVVAITNLALFVAASHQSSLILNVPLSKVHNRISS</sequence>
<dbReference type="Pfam" id="PF20152">
    <property type="entry name" value="DUF6534"/>
    <property type="match status" value="1"/>
</dbReference>
<keyword evidence="4" id="KW-1185">Reference proteome</keyword>
<keyword evidence="1" id="KW-1133">Transmembrane helix</keyword>
<dbReference type="PANTHER" id="PTHR40465">
    <property type="entry name" value="CHROMOSOME 1, WHOLE GENOME SHOTGUN SEQUENCE"/>
    <property type="match status" value="1"/>
</dbReference>